<feature type="domain" description="Protein kinase" evidence="8">
    <location>
        <begin position="37"/>
        <end position="299"/>
    </location>
</feature>
<evidence type="ECO:0000259" key="8">
    <source>
        <dbReference type="PROSITE" id="PS50011"/>
    </source>
</evidence>
<dbReference type="SMART" id="SM00220">
    <property type="entry name" value="S_TKc"/>
    <property type="match status" value="1"/>
</dbReference>
<comment type="similarity">
    <text evidence="7">Belongs to the protein kinase superfamily.</text>
</comment>
<sequence length="375" mass="43268">MYKFGNNNSNSNFRANGLARNVAHSRIEDEETIYKKYELGQKLGQGSFGVVYEIRNKETDEKFAIKIITKEKTGKTAISFENEVNIMKSVTHKNLIKLEEVFETKKKLYLITELCEAGELAKWLKKQKPIKEDHARIIMRQIVEAISYLHKNDIVHRDLKLENILIKEFDADSENFLIKITDFGLSSQRDSVGTESMFEDYCGTPLYMAPEIIDNNPYSQLCDVWALGIIMFFILTSHSPFSAENESKLREQIRNAEINTSLSSYIYLSPEAKDCLSRMIKVNPAHRITSSELFSHAWFMNKKLNEMESSKNVLELMKEFREEQENLSLREHEKLNGDKAGVESVVENKQAVKNLPRSTVGRANVRVDNKVFLFN</sequence>
<evidence type="ECO:0000256" key="7">
    <source>
        <dbReference type="RuleBase" id="RU000304"/>
    </source>
</evidence>
<dbReference type="Pfam" id="PF00069">
    <property type="entry name" value="Pkinase"/>
    <property type="match status" value="1"/>
</dbReference>
<protein>
    <submittedName>
        <fullName evidence="9">Serine threonine-kinase 33-like</fullName>
    </submittedName>
</protein>
<evidence type="ECO:0000256" key="2">
    <source>
        <dbReference type="ARBA" id="ARBA00022679"/>
    </source>
</evidence>
<comment type="caution">
    <text evidence="9">The sequence shown here is derived from an EMBL/GenBank/DDBJ whole genome shotgun (WGS) entry which is preliminary data.</text>
</comment>
<dbReference type="PANTHER" id="PTHR24347">
    <property type="entry name" value="SERINE/THREONINE-PROTEIN KINASE"/>
    <property type="match status" value="1"/>
</dbReference>
<dbReference type="Proteomes" id="UP000276133">
    <property type="component" value="Unassembled WGS sequence"/>
</dbReference>
<dbReference type="GO" id="GO:0004674">
    <property type="term" value="F:protein serine/threonine kinase activity"/>
    <property type="evidence" value="ECO:0007669"/>
    <property type="project" value="UniProtKB-KW"/>
</dbReference>
<dbReference type="OrthoDB" id="541276at2759"/>
<keyword evidence="10" id="KW-1185">Reference proteome</keyword>
<organism evidence="9 10">
    <name type="scientific">Brachionus plicatilis</name>
    <name type="common">Marine rotifer</name>
    <name type="synonym">Brachionus muelleri</name>
    <dbReference type="NCBI Taxonomy" id="10195"/>
    <lineage>
        <taxon>Eukaryota</taxon>
        <taxon>Metazoa</taxon>
        <taxon>Spiralia</taxon>
        <taxon>Gnathifera</taxon>
        <taxon>Rotifera</taxon>
        <taxon>Eurotatoria</taxon>
        <taxon>Monogononta</taxon>
        <taxon>Pseudotrocha</taxon>
        <taxon>Ploima</taxon>
        <taxon>Brachionidae</taxon>
        <taxon>Brachionus</taxon>
    </lineage>
</organism>
<feature type="binding site" evidence="6">
    <location>
        <position position="66"/>
    </location>
    <ligand>
        <name>ATP</name>
        <dbReference type="ChEBI" id="CHEBI:30616"/>
    </ligand>
</feature>
<dbReference type="InterPro" id="IPR000719">
    <property type="entry name" value="Prot_kinase_dom"/>
</dbReference>
<dbReference type="SUPFAM" id="SSF56112">
    <property type="entry name" value="Protein kinase-like (PK-like)"/>
    <property type="match status" value="1"/>
</dbReference>
<dbReference type="CDD" id="cd05117">
    <property type="entry name" value="STKc_CAMK"/>
    <property type="match status" value="1"/>
</dbReference>
<evidence type="ECO:0000256" key="6">
    <source>
        <dbReference type="PROSITE-ProRule" id="PRU10141"/>
    </source>
</evidence>
<keyword evidence="1 7" id="KW-0723">Serine/threonine-protein kinase</keyword>
<evidence type="ECO:0000313" key="10">
    <source>
        <dbReference type="Proteomes" id="UP000276133"/>
    </source>
</evidence>
<dbReference type="FunFam" id="3.30.200.20:FF:000315">
    <property type="entry name" value="Calcium-dependent protein kinase 3"/>
    <property type="match status" value="1"/>
</dbReference>
<proteinExistence type="inferred from homology"/>
<dbReference type="GO" id="GO:0005524">
    <property type="term" value="F:ATP binding"/>
    <property type="evidence" value="ECO:0007669"/>
    <property type="project" value="UniProtKB-UniRule"/>
</dbReference>
<evidence type="ECO:0000313" key="9">
    <source>
        <dbReference type="EMBL" id="RNA10236.1"/>
    </source>
</evidence>
<dbReference type="AlphaFoldDB" id="A0A3M7QFL7"/>
<evidence type="ECO:0000256" key="4">
    <source>
        <dbReference type="ARBA" id="ARBA00022777"/>
    </source>
</evidence>
<dbReference type="STRING" id="10195.A0A3M7QFL7"/>
<reference evidence="9 10" key="1">
    <citation type="journal article" date="2018" name="Sci. Rep.">
        <title>Genomic signatures of local adaptation to the degree of environmental predictability in rotifers.</title>
        <authorList>
            <person name="Franch-Gras L."/>
            <person name="Hahn C."/>
            <person name="Garcia-Roger E.M."/>
            <person name="Carmona M.J."/>
            <person name="Serra M."/>
            <person name="Gomez A."/>
        </authorList>
    </citation>
    <scope>NUCLEOTIDE SEQUENCE [LARGE SCALE GENOMIC DNA]</scope>
    <source>
        <strain evidence="9">HYR1</strain>
    </source>
</reference>
<dbReference type="FunFam" id="1.10.510.10:FF:000571">
    <property type="entry name" value="Maternal embryonic leucine zipper kinase"/>
    <property type="match status" value="1"/>
</dbReference>
<keyword evidence="3 6" id="KW-0547">Nucleotide-binding</keyword>
<evidence type="ECO:0000256" key="5">
    <source>
        <dbReference type="ARBA" id="ARBA00022840"/>
    </source>
</evidence>
<dbReference type="PROSITE" id="PS00108">
    <property type="entry name" value="PROTEIN_KINASE_ST"/>
    <property type="match status" value="1"/>
</dbReference>
<dbReference type="Gene3D" id="1.10.510.10">
    <property type="entry name" value="Transferase(Phosphotransferase) domain 1"/>
    <property type="match status" value="1"/>
</dbReference>
<dbReference type="InterPro" id="IPR017441">
    <property type="entry name" value="Protein_kinase_ATP_BS"/>
</dbReference>
<keyword evidence="4 9" id="KW-0418">Kinase</keyword>
<dbReference type="PROSITE" id="PS50011">
    <property type="entry name" value="PROTEIN_KINASE_DOM"/>
    <property type="match status" value="1"/>
</dbReference>
<evidence type="ECO:0000256" key="3">
    <source>
        <dbReference type="ARBA" id="ARBA00022741"/>
    </source>
</evidence>
<keyword evidence="5 6" id="KW-0067">ATP-binding</keyword>
<dbReference type="InterPro" id="IPR011009">
    <property type="entry name" value="Kinase-like_dom_sf"/>
</dbReference>
<accession>A0A3M7QFL7</accession>
<name>A0A3M7QFL7_BRAPC</name>
<evidence type="ECO:0000256" key="1">
    <source>
        <dbReference type="ARBA" id="ARBA00022527"/>
    </source>
</evidence>
<gene>
    <name evidence="9" type="ORF">BpHYR1_032756</name>
</gene>
<dbReference type="EMBL" id="REGN01006254">
    <property type="protein sequence ID" value="RNA10236.1"/>
    <property type="molecule type" value="Genomic_DNA"/>
</dbReference>
<dbReference type="InterPro" id="IPR008271">
    <property type="entry name" value="Ser/Thr_kinase_AS"/>
</dbReference>
<dbReference type="PROSITE" id="PS00107">
    <property type="entry name" value="PROTEIN_KINASE_ATP"/>
    <property type="match status" value="1"/>
</dbReference>
<keyword evidence="2" id="KW-0808">Transferase</keyword>